<dbReference type="EMBL" id="FOZP01000006">
    <property type="protein sequence ID" value="SFS64553.1"/>
    <property type="molecule type" value="Genomic_DNA"/>
</dbReference>
<evidence type="ECO:0000313" key="1">
    <source>
        <dbReference type="EMBL" id="SFS64553.1"/>
    </source>
</evidence>
<dbReference type="Proteomes" id="UP000199312">
    <property type="component" value="Unassembled WGS sequence"/>
</dbReference>
<dbReference type="RefSeq" id="WP_090227349.1">
    <property type="nucleotide sequence ID" value="NZ_FOZP01000006.1"/>
</dbReference>
<proteinExistence type="predicted"/>
<reference evidence="2" key="1">
    <citation type="submission" date="2016-10" db="EMBL/GenBank/DDBJ databases">
        <authorList>
            <person name="Varghese N."/>
            <person name="Submissions S."/>
        </authorList>
    </citation>
    <scope>NUCLEOTIDE SEQUENCE [LARGE SCALE GENOMIC DNA]</scope>
    <source>
        <strain evidence="2">DSM 24450</strain>
    </source>
</reference>
<evidence type="ECO:0000313" key="2">
    <source>
        <dbReference type="Proteomes" id="UP000199312"/>
    </source>
</evidence>
<accession>A0A1I6RIF9</accession>
<gene>
    <name evidence="1" type="ORF">SAMN04488006_2509</name>
</gene>
<organism evidence="1 2">
    <name type="scientific">Lutibacter maritimus</name>
    <dbReference type="NCBI Taxonomy" id="593133"/>
    <lineage>
        <taxon>Bacteria</taxon>
        <taxon>Pseudomonadati</taxon>
        <taxon>Bacteroidota</taxon>
        <taxon>Flavobacteriia</taxon>
        <taxon>Flavobacteriales</taxon>
        <taxon>Flavobacteriaceae</taxon>
        <taxon>Lutibacter</taxon>
    </lineage>
</organism>
<dbReference type="AlphaFoldDB" id="A0A1I6RIF9"/>
<protein>
    <submittedName>
        <fullName evidence="1">Uncharacterized protein</fullName>
    </submittedName>
</protein>
<keyword evidence="2" id="KW-1185">Reference proteome</keyword>
<dbReference type="STRING" id="593133.SAMN04488006_2509"/>
<sequence>MTKPEMKIGEISKPRFEFRSFGQSFEESAKRMSRFSVPIPEKVWERESEEIYILSKTNDINNTKIRDGKMDIKTYVQTVDGLEQWNPLMKGEFPIAKEVLLKEVFPAFKVKIPTFNKDVYTFDEFMAIIDAHPDLQGVRVYKQRFGYMVNNTLCEVGNVLINGAKVVTINSESTELEDIKKTIADCKLEGVENINYLQAIKRVIGWINKPLAN</sequence>
<dbReference type="OrthoDB" id="1091244at2"/>
<name>A0A1I6RIF9_9FLAO</name>